<evidence type="ECO:0000313" key="3">
    <source>
        <dbReference type="Proteomes" id="UP000051660"/>
    </source>
</evidence>
<reference evidence="2 3" key="1">
    <citation type="submission" date="2014-03" db="EMBL/GenBank/DDBJ databases">
        <title>Bradyrhizobium valentinum sp. nov., isolated from effective nodules of Lupinus mariae-josephae, a lupine endemic of basic-lime soils in Eastern Spain.</title>
        <authorList>
            <person name="Duran D."/>
            <person name="Rey L."/>
            <person name="Navarro A."/>
            <person name="Busquets A."/>
            <person name="Imperial J."/>
            <person name="Ruiz-Argueso T."/>
        </authorList>
    </citation>
    <scope>NUCLEOTIDE SEQUENCE [LARGE SCALE GENOMIC DNA]</scope>
    <source>
        <strain evidence="2 3">CCBAU 23086</strain>
    </source>
</reference>
<dbReference type="AlphaFoldDB" id="A0A0R3N264"/>
<keyword evidence="1" id="KW-0812">Transmembrane</keyword>
<dbReference type="EMBL" id="LLYB01000046">
    <property type="protein sequence ID" value="KRR26468.1"/>
    <property type="molecule type" value="Genomic_DNA"/>
</dbReference>
<comment type="caution">
    <text evidence="2">The sequence shown here is derived from an EMBL/GenBank/DDBJ whole genome shotgun (WGS) entry which is preliminary data.</text>
</comment>
<name>A0A0R3N264_9BRAD</name>
<accession>A0A0R3N264</accession>
<dbReference type="RefSeq" id="WP_057857144.1">
    <property type="nucleotide sequence ID" value="NZ_LLYB01000046.1"/>
</dbReference>
<proteinExistence type="predicted"/>
<dbReference type="Proteomes" id="UP000051660">
    <property type="component" value="Unassembled WGS sequence"/>
</dbReference>
<protein>
    <submittedName>
        <fullName evidence="2">Uncharacterized protein</fullName>
    </submittedName>
</protein>
<evidence type="ECO:0000313" key="2">
    <source>
        <dbReference type="EMBL" id="KRR26468.1"/>
    </source>
</evidence>
<gene>
    <name evidence="2" type="ORF">CQ14_02995</name>
</gene>
<keyword evidence="1" id="KW-0472">Membrane</keyword>
<organism evidence="2 3">
    <name type="scientific">Bradyrhizobium lablabi</name>
    <dbReference type="NCBI Taxonomy" id="722472"/>
    <lineage>
        <taxon>Bacteria</taxon>
        <taxon>Pseudomonadati</taxon>
        <taxon>Pseudomonadota</taxon>
        <taxon>Alphaproteobacteria</taxon>
        <taxon>Hyphomicrobiales</taxon>
        <taxon>Nitrobacteraceae</taxon>
        <taxon>Bradyrhizobium</taxon>
    </lineage>
</organism>
<feature type="transmembrane region" description="Helical" evidence="1">
    <location>
        <begin position="7"/>
        <end position="29"/>
    </location>
</feature>
<sequence>MIERLGNVFYWTGCAIAALFGFFVLEGLIMHGELIPGAAVAAVFAWLVGRAFRYVLAGRF</sequence>
<evidence type="ECO:0000256" key="1">
    <source>
        <dbReference type="SAM" id="Phobius"/>
    </source>
</evidence>
<keyword evidence="1" id="KW-1133">Transmembrane helix</keyword>
<feature type="transmembrane region" description="Helical" evidence="1">
    <location>
        <begin position="35"/>
        <end position="56"/>
    </location>
</feature>